<evidence type="ECO:0000313" key="4">
    <source>
        <dbReference type="Proteomes" id="UP001642464"/>
    </source>
</evidence>
<keyword evidence="1" id="KW-0520">NAD</keyword>
<gene>
    <name evidence="3" type="ORF">SCF082_LOCUS28309</name>
</gene>
<evidence type="ECO:0000259" key="2">
    <source>
        <dbReference type="PROSITE" id="PS51059"/>
    </source>
</evidence>
<keyword evidence="1" id="KW-0328">Glycosyltransferase</keyword>
<dbReference type="PROSITE" id="PS51059">
    <property type="entry name" value="PARP_CATALYTIC"/>
    <property type="match status" value="1"/>
</dbReference>
<dbReference type="EMBL" id="CAXAMM010022225">
    <property type="protein sequence ID" value="CAK9051584.1"/>
    <property type="molecule type" value="Genomic_DNA"/>
</dbReference>
<dbReference type="InterPro" id="IPR051712">
    <property type="entry name" value="ARTD-AVP"/>
</dbReference>
<evidence type="ECO:0000256" key="1">
    <source>
        <dbReference type="RuleBase" id="RU362114"/>
    </source>
</evidence>
<protein>
    <recommendedName>
        <fullName evidence="1">Poly [ADP-ribose] polymerase</fullName>
        <shortName evidence="1">PARP</shortName>
        <ecNumber evidence="1">2.4.2.-</ecNumber>
    </recommendedName>
</protein>
<dbReference type="Pfam" id="PF00644">
    <property type="entry name" value="PARP"/>
    <property type="match status" value="1"/>
</dbReference>
<organism evidence="3 4">
    <name type="scientific">Durusdinium trenchii</name>
    <dbReference type="NCBI Taxonomy" id="1381693"/>
    <lineage>
        <taxon>Eukaryota</taxon>
        <taxon>Sar</taxon>
        <taxon>Alveolata</taxon>
        <taxon>Dinophyceae</taxon>
        <taxon>Suessiales</taxon>
        <taxon>Symbiodiniaceae</taxon>
        <taxon>Durusdinium</taxon>
    </lineage>
</organism>
<keyword evidence="4" id="KW-1185">Reference proteome</keyword>
<dbReference type="PANTHER" id="PTHR45740:SF2">
    <property type="entry name" value="POLY [ADP-RIBOSE] POLYMERASE"/>
    <property type="match status" value="1"/>
</dbReference>
<dbReference type="EC" id="2.4.2.-" evidence="1"/>
<dbReference type="Gene3D" id="3.90.228.10">
    <property type="match status" value="1"/>
</dbReference>
<comment type="caution">
    <text evidence="3">The sequence shown here is derived from an EMBL/GenBank/DDBJ whole genome shotgun (WGS) entry which is preliminary data.</text>
</comment>
<accession>A0ABP0MJC0</accession>
<feature type="domain" description="PARP catalytic" evidence="2">
    <location>
        <begin position="617"/>
        <end position="846"/>
    </location>
</feature>
<dbReference type="PANTHER" id="PTHR45740">
    <property type="entry name" value="POLY [ADP-RIBOSE] POLYMERASE"/>
    <property type="match status" value="1"/>
</dbReference>
<reference evidence="3 4" key="1">
    <citation type="submission" date="2024-02" db="EMBL/GenBank/DDBJ databases">
        <authorList>
            <person name="Chen Y."/>
            <person name="Shah S."/>
            <person name="Dougan E. K."/>
            <person name="Thang M."/>
            <person name="Chan C."/>
        </authorList>
    </citation>
    <scope>NUCLEOTIDE SEQUENCE [LARGE SCALE GENOMIC DNA]</scope>
</reference>
<dbReference type="InterPro" id="IPR012317">
    <property type="entry name" value="Poly(ADP-ribose)pol_cat_dom"/>
</dbReference>
<dbReference type="SUPFAM" id="SSF56399">
    <property type="entry name" value="ADP-ribosylation"/>
    <property type="match status" value="1"/>
</dbReference>
<name>A0ABP0MJC0_9DINO</name>
<sequence>MGCCASVAGDVQDPTTPVHLKQAVLVTEDFNTLVHNRLRKLNELDATTKVPFILIELTGEGDGEGEIEITGKDEYGVYEELRSFFRDRWGCEEMEAGDETEDTKIPFCKAQFLWPGFAVQGEDGLNNMGKKTMEIIDFMCGTLSWTLAVVNGGNVGENRDVRETQLIFKAPHPMNLVAPHLMVELRSAGFIEICGDLEEEHGDILETLDGYFADRFVAERIDGHEDFCDRYYQAGEDVFKGNSGSLESNFGLLCTNVCDMITQWEGWSLVACNASNYGADGRHSEQQMIFRRDYHPLGDSKYLQVILNALGNIEVNGKHVKEIHSKLDGFLRKKWGCERAGHFSEGEGDQKTICRRYTWDVEDLNMLRATADVVTFFELQGWEIQVASQQQVLEDGTWCREQQLLFRPGRTEVGTVEPHVFVEFYAGEGDPEFFNNEEHTQVLANQNLGPIGVMSMAPPSQSQDIPRQKIRIRGIGPSSEKGRMSPELESVVEELEFQTFVVDYLGGEKDEDCDGLGEDVYHCNVFLCRGKFENNLAQWTMRLCDWMVDRLGWSFIVSSLCNMGDFGQNRLQQVIFRFDGDKRALPVSKSVNPMMESLDPANFPEYWEFEEVLEQREVQRVKACKPDEKAALQELMDHTFKRVLTRDRVPDDDAEDDEEMPYRLEVVHAFRSEHAWLNAMLCDAEMDKEAEDFETKTSTLETLLSGRLKPGEAYLYHGTNPSSAMSILKTGFVLDHAGSATGTMYGAGIYMAECSSKSDEYGRDDGGNTYPSLHAMLVGKCYVGKPYITDKAGDHVPEAQSMGLDCICGDRESKVGTYREFVFFDQRQVYPEYAVIYRRQYDKTKVPPDMVTPTSGTTGRFWQMKVGGDWKNVPPEVNKVLLQATKNGDEEVTITFNDKDYLFNLLEKKGTNIKTGNKVPLRAPMVR</sequence>
<proteinExistence type="predicted"/>
<evidence type="ECO:0000313" key="3">
    <source>
        <dbReference type="EMBL" id="CAK9051584.1"/>
    </source>
</evidence>
<dbReference type="Proteomes" id="UP001642464">
    <property type="component" value="Unassembled WGS sequence"/>
</dbReference>
<keyword evidence="1" id="KW-0808">Transferase</keyword>